<gene>
    <name evidence="3" type="ORF">H4R26_001848</name>
</gene>
<comment type="caution">
    <text evidence="3">The sequence shown here is derived from an EMBL/GenBank/DDBJ whole genome shotgun (WGS) entry which is preliminary data.</text>
</comment>
<dbReference type="Proteomes" id="UP001150907">
    <property type="component" value="Unassembled WGS sequence"/>
</dbReference>
<keyword evidence="1" id="KW-0472">Membrane</keyword>
<keyword evidence="4" id="KW-1185">Reference proteome</keyword>
<evidence type="ECO:0000313" key="3">
    <source>
        <dbReference type="EMBL" id="KAJ2005628.1"/>
    </source>
</evidence>
<dbReference type="AlphaFoldDB" id="A0A9W8BFP6"/>
<name>A0A9W8BFP6_9FUNG</name>
<feature type="transmembrane region" description="Helical" evidence="1">
    <location>
        <begin position="67"/>
        <end position="86"/>
    </location>
</feature>
<evidence type="ECO:0000256" key="1">
    <source>
        <dbReference type="SAM" id="Phobius"/>
    </source>
</evidence>
<evidence type="ECO:0000313" key="4">
    <source>
        <dbReference type="Proteomes" id="UP001150907"/>
    </source>
</evidence>
<sequence length="102" mass="10693">MLDILSFLLAFFGYMSVARAHPAAASDVSSATSLLATATGVVSDGFFAKAQSSSTPEASGMSDTVRYIIFAAIGLVVLLMLGAIIYKARKNKQSHGGIMPKY</sequence>
<feature type="chain" id="PRO_5040728882" evidence="2">
    <location>
        <begin position="21"/>
        <end position="102"/>
    </location>
</feature>
<keyword evidence="1" id="KW-0812">Transmembrane</keyword>
<proteinExistence type="predicted"/>
<reference evidence="3" key="1">
    <citation type="submission" date="2022-07" db="EMBL/GenBank/DDBJ databases">
        <title>Phylogenomic reconstructions and comparative analyses of Kickxellomycotina fungi.</title>
        <authorList>
            <person name="Reynolds N.K."/>
            <person name="Stajich J.E."/>
            <person name="Barry K."/>
            <person name="Grigoriev I.V."/>
            <person name="Crous P."/>
            <person name="Smith M.E."/>
        </authorList>
    </citation>
    <scope>NUCLEOTIDE SEQUENCE</scope>
    <source>
        <strain evidence="3">IMI 214461</strain>
    </source>
</reference>
<feature type="signal peptide" evidence="2">
    <location>
        <begin position="1"/>
        <end position="20"/>
    </location>
</feature>
<protein>
    <submittedName>
        <fullName evidence="3">Uncharacterized protein</fullName>
    </submittedName>
</protein>
<dbReference type="EMBL" id="JANBQF010000092">
    <property type="protein sequence ID" value="KAJ2005628.1"/>
    <property type="molecule type" value="Genomic_DNA"/>
</dbReference>
<keyword evidence="1" id="KW-1133">Transmembrane helix</keyword>
<keyword evidence="2" id="KW-0732">Signal</keyword>
<accession>A0A9W8BFP6</accession>
<evidence type="ECO:0000256" key="2">
    <source>
        <dbReference type="SAM" id="SignalP"/>
    </source>
</evidence>
<organism evidence="3 4">
    <name type="scientific">Coemansia thaxteri</name>
    <dbReference type="NCBI Taxonomy" id="2663907"/>
    <lineage>
        <taxon>Eukaryota</taxon>
        <taxon>Fungi</taxon>
        <taxon>Fungi incertae sedis</taxon>
        <taxon>Zoopagomycota</taxon>
        <taxon>Kickxellomycotina</taxon>
        <taxon>Kickxellomycetes</taxon>
        <taxon>Kickxellales</taxon>
        <taxon>Kickxellaceae</taxon>
        <taxon>Coemansia</taxon>
    </lineage>
</organism>